<reference evidence="2 3" key="1">
    <citation type="submission" date="2019-02" db="EMBL/GenBank/DDBJ databases">
        <title>Genome sequencing of the rare red list fungi Hericium alpestre (H. flagellum).</title>
        <authorList>
            <person name="Buettner E."/>
            <person name="Kellner H."/>
        </authorList>
    </citation>
    <scope>NUCLEOTIDE SEQUENCE [LARGE SCALE GENOMIC DNA]</scope>
    <source>
        <strain evidence="2 3">DSM 108284</strain>
    </source>
</reference>
<dbReference type="InterPro" id="IPR012933">
    <property type="entry name" value="HicA_mRNA_interferase"/>
</dbReference>
<comment type="caution">
    <text evidence="2">The sequence shown here is derived from an EMBL/GenBank/DDBJ whole genome shotgun (WGS) entry which is preliminary data.</text>
</comment>
<feature type="compositionally biased region" description="Basic residues" evidence="1">
    <location>
        <begin position="623"/>
        <end position="635"/>
    </location>
</feature>
<feature type="compositionally biased region" description="Basic and acidic residues" evidence="1">
    <location>
        <begin position="27"/>
        <end position="39"/>
    </location>
</feature>
<dbReference type="GO" id="GO:0003729">
    <property type="term" value="F:mRNA binding"/>
    <property type="evidence" value="ECO:0007669"/>
    <property type="project" value="InterPro"/>
</dbReference>
<feature type="compositionally biased region" description="Polar residues" evidence="1">
    <location>
        <begin position="455"/>
        <end position="470"/>
    </location>
</feature>
<organism evidence="2 3">
    <name type="scientific">Hericium alpestre</name>
    <dbReference type="NCBI Taxonomy" id="135208"/>
    <lineage>
        <taxon>Eukaryota</taxon>
        <taxon>Fungi</taxon>
        <taxon>Dikarya</taxon>
        <taxon>Basidiomycota</taxon>
        <taxon>Agaricomycotina</taxon>
        <taxon>Agaricomycetes</taxon>
        <taxon>Russulales</taxon>
        <taxon>Hericiaceae</taxon>
        <taxon>Hericium</taxon>
    </lineage>
</organism>
<feature type="compositionally biased region" description="Low complexity" evidence="1">
    <location>
        <begin position="636"/>
        <end position="653"/>
    </location>
</feature>
<name>A0A4Z0A3M7_9AGAM</name>
<evidence type="ECO:0000256" key="1">
    <source>
        <dbReference type="SAM" id="MobiDB-lite"/>
    </source>
</evidence>
<dbReference type="OrthoDB" id="2922289at2759"/>
<sequence>MPPKKPAKTLNSGSGANAQSTSLVPRAPRDVTAKASHDYRRDTETGVLKSTHLALTLRNGKHGSRGTGELASSKKISGREKLDYLGEYRTADAEGALVVTFDMEKCLNIAQSQFNSYVDDIIDLKDRNYFNAEVHNELIARYSRHAEDLMNDKNTVTAAIGARIHNTYMLASMWRMIKNGLSNLDSEGLSSSKIRQQLQQNEGMRIEYMMLYDAVNTLVDVAHDKFSSLATSADHFSQYFRRVSDDSDEMAFDWSGLKNSYKSYVDSIVIELCLPGSTFPKHVLTALLKEAIDEVPKDAKRFPQALWDALGDLSVAIQLQFIMEAPLAGTDGERWKKIPRDMPDEFKDWLEAQDKSEAVMEALHGNVDFIVPVEVTKKQAVVDKFWRQVDAICKDKTEAPTLLELWQLDGELDRTPRWTTKAPETRALVPVRGAKGSGKKSTKKKNNGRAAIDNNPYNSDSGSMPSLETVSDSSMESDDEDDVFETSSSEDDDRSDWSGDEDYDTDLEEEFTALQREMRQFAEEYPDLLDPRKKMDEDKLVAERKDNAFLSLLGKLKGRFVRPNQTLKTTPGARPASRVPPSARAPTGPAKAPAAAAATGAPKDRTVTVEEVEDEEVTEQAAKKKKKKPKKKKKSAAAANGEAQQAQSAQAPASPSPPPAPAPAPASPASPKSPTSPKKKAVPSKPATSQGNGSAASTAYQPYMSTTSIDLTPQQSAQSAHAYRQNQGSVEPKNKTKSRPNHGNLAPISEKKGFFSRFGKKKEEQPKPAEVQEEKKSMGQWFAKLNRKTNTYMHQLLHTSHDEKKGIASMKWEHFVQMMLDMGFTYDGSTAGSSVRFDPPPGTEVRSISFHKPHPDPTIHPVMLKKFSKKLQEYYGWSEDVFMEHSNSKL</sequence>
<feature type="compositionally biased region" description="Basic residues" evidence="1">
    <location>
        <begin position="437"/>
        <end position="447"/>
    </location>
</feature>
<dbReference type="Pfam" id="PF07927">
    <property type="entry name" value="HicA_toxin"/>
    <property type="match status" value="1"/>
</dbReference>
<feature type="compositionally biased region" description="Acidic residues" evidence="1">
    <location>
        <begin position="475"/>
        <end position="504"/>
    </location>
</feature>
<dbReference type="EMBL" id="SFCI01000335">
    <property type="protein sequence ID" value="TFY80469.1"/>
    <property type="molecule type" value="Genomic_DNA"/>
</dbReference>
<dbReference type="Proteomes" id="UP000298061">
    <property type="component" value="Unassembled WGS sequence"/>
</dbReference>
<dbReference type="AlphaFoldDB" id="A0A4Z0A3M7"/>
<proteinExistence type="predicted"/>
<feature type="compositionally biased region" description="Pro residues" evidence="1">
    <location>
        <begin position="654"/>
        <end position="668"/>
    </location>
</feature>
<protein>
    <submittedName>
        <fullName evidence="2">Uncharacterized protein</fullName>
    </submittedName>
</protein>
<feature type="compositionally biased region" description="Polar residues" evidence="1">
    <location>
        <begin position="9"/>
        <end position="23"/>
    </location>
</feature>
<feature type="region of interest" description="Disordered" evidence="1">
    <location>
        <begin position="561"/>
        <end position="775"/>
    </location>
</feature>
<evidence type="ECO:0000313" key="2">
    <source>
        <dbReference type="EMBL" id="TFY80469.1"/>
    </source>
</evidence>
<evidence type="ECO:0000313" key="3">
    <source>
        <dbReference type="Proteomes" id="UP000298061"/>
    </source>
</evidence>
<feature type="region of interest" description="Disordered" evidence="1">
    <location>
        <begin position="417"/>
        <end position="504"/>
    </location>
</feature>
<dbReference type="STRING" id="135208.A0A4Z0A3M7"/>
<feature type="compositionally biased region" description="Low complexity" evidence="1">
    <location>
        <begin position="573"/>
        <end position="601"/>
    </location>
</feature>
<gene>
    <name evidence="2" type="ORF">EWM64_g3543</name>
</gene>
<feature type="region of interest" description="Disordered" evidence="1">
    <location>
        <begin position="1"/>
        <end position="39"/>
    </location>
</feature>
<accession>A0A4Z0A3M7</accession>
<feature type="compositionally biased region" description="Polar residues" evidence="1">
    <location>
        <begin position="688"/>
        <end position="729"/>
    </location>
</feature>
<keyword evidence="3" id="KW-1185">Reference proteome</keyword>
<feature type="compositionally biased region" description="Basic and acidic residues" evidence="1">
    <location>
        <begin position="761"/>
        <end position="775"/>
    </location>
</feature>